<dbReference type="GO" id="GO:0005634">
    <property type="term" value="C:nucleus"/>
    <property type="evidence" value="ECO:0007669"/>
    <property type="project" value="TreeGrafter"/>
</dbReference>
<dbReference type="GO" id="GO:0036498">
    <property type="term" value="P:IRE1-mediated unfolded protein response"/>
    <property type="evidence" value="ECO:0007669"/>
    <property type="project" value="TreeGrafter"/>
</dbReference>
<dbReference type="AlphaFoldDB" id="A0A0D8XRP5"/>
<evidence type="ECO:0000256" key="1">
    <source>
        <dbReference type="PROSITE-ProRule" id="PRU00285"/>
    </source>
</evidence>
<dbReference type="GO" id="GO:0009408">
    <property type="term" value="P:response to heat"/>
    <property type="evidence" value="ECO:0007669"/>
    <property type="project" value="TreeGrafter"/>
</dbReference>
<feature type="domain" description="SHSP" evidence="3">
    <location>
        <begin position="8"/>
        <end position="115"/>
    </location>
</feature>
<dbReference type="PANTHER" id="PTHR45640:SF32">
    <property type="entry name" value="STRESS-INDUCED PROTEIN 1"/>
    <property type="match status" value="1"/>
</dbReference>
<evidence type="ECO:0000259" key="3">
    <source>
        <dbReference type="PROSITE" id="PS01031"/>
    </source>
</evidence>
<evidence type="ECO:0000256" key="2">
    <source>
        <dbReference type="RuleBase" id="RU003616"/>
    </source>
</evidence>
<dbReference type="InterPro" id="IPR002068">
    <property type="entry name" value="A-crystallin/Hsp20_dom"/>
</dbReference>
<evidence type="ECO:0000313" key="4">
    <source>
        <dbReference type="EMBL" id="KJH46462.1"/>
    </source>
</evidence>
<sequence length="130" mass="15274">MYWREPDQTVLDVANEAHETSDEKEFAVLLDVSQFRPDELKIYLDGRELIIEGKQHQEDKDSSMNISFVRKWNLPENVDIDALQNQLDDKGHLHIEASKFVNFQSRKKSIPILRMLPNNRKISQIRSKVI</sequence>
<accession>A0A0D8XRP5</accession>
<dbReference type="CDD" id="cd06526">
    <property type="entry name" value="metazoan_ACD"/>
    <property type="match status" value="1"/>
</dbReference>
<dbReference type="PROSITE" id="PS01031">
    <property type="entry name" value="SHSP"/>
    <property type="match status" value="1"/>
</dbReference>
<dbReference type="Pfam" id="PF00011">
    <property type="entry name" value="HSP20"/>
    <property type="match status" value="1"/>
</dbReference>
<evidence type="ECO:0000313" key="5">
    <source>
        <dbReference type="Proteomes" id="UP000053766"/>
    </source>
</evidence>
<name>A0A0D8XRP5_DICVI</name>
<proteinExistence type="inferred from homology"/>
<dbReference type="PRINTS" id="PR00299">
    <property type="entry name" value="ACRYSTALLIN"/>
</dbReference>
<dbReference type="STRING" id="29172.A0A0D8XRP5"/>
<dbReference type="SUPFAM" id="SSF49764">
    <property type="entry name" value="HSP20-like chaperones"/>
    <property type="match status" value="1"/>
</dbReference>
<comment type="similarity">
    <text evidence="1 2">Belongs to the small heat shock protein (HSP20) family.</text>
</comment>
<dbReference type="OrthoDB" id="1431247at2759"/>
<dbReference type="PANTHER" id="PTHR45640">
    <property type="entry name" value="HEAT SHOCK PROTEIN HSP-12.2-RELATED"/>
    <property type="match status" value="1"/>
</dbReference>
<dbReference type="InterPro" id="IPR008978">
    <property type="entry name" value="HSP20-like_chaperone"/>
</dbReference>
<reference evidence="5" key="2">
    <citation type="journal article" date="2016" name="Sci. Rep.">
        <title>Dictyocaulus viviparus genome, variome and transcriptome elucidate lungworm biology and support future intervention.</title>
        <authorList>
            <person name="McNulty S.N."/>
            <person name="Strube C."/>
            <person name="Rosa B.A."/>
            <person name="Martin J.C."/>
            <person name="Tyagi R."/>
            <person name="Choi Y.J."/>
            <person name="Wang Q."/>
            <person name="Hallsworth Pepin K."/>
            <person name="Zhang X."/>
            <person name="Ozersky P."/>
            <person name="Wilson R.K."/>
            <person name="Sternberg P.W."/>
            <person name="Gasser R.B."/>
            <person name="Mitreva M."/>
        </authorList>
    </citation>
    <scope>NUCLEOTIDE SEQUENCE [LARGE SCALE GENOMIC DNA]</scope>
    <source>
        <strain evidence="5">HannoverDv2000</strain>
    </source>
</reference>
<dbReference type="InterPro" id="IPR001436">
    <property type="entry name" value="Alpha-crystallin/sHSP_animal"/>
</dbReference>
<dbReference type="Proteomes" id="UP000053766">
    <property type="component" value="Unassembled WGS sequence"/>
</dbReference>
<protein>
    <submittedName>
        <fullName evidence="4">Hsp20/alpha crystallin family protein</fullName>
    </submittedName>
</protein>
<dbReference type="GO" id="GO:0005737">
    <property type="term" value="C:cytoplasm"/>
    <property type="evidence" value="ECO:0007669"/>
    <property type="project" value="TreeGrafter"/>
</dbReference>
<gene>
    <name evidence="4" type="ORF">DICVIV_07457</name>
</gene>
<dbReference type="GO" id="GO:0051082">
    <property type="term" value="F:unfolded protein binding"/>
    <property type="evidence" value="ECO:0007669"/>
    <property type="project" value="TreeGrafter"/>
</dbReference>
<organism evidence="4 5">
    <name type="scientific">Dictyocaulus viviparus</name>
    <name type="common">Bovine lungworm</name>
    <dbReference type="NCBI Taxonomy" id="29172"/>
    <lineage>
        <taxon>Eukaryota</taxon>
        <taxon>Metazoa</taxon>
        <taxon>Ecdysozoa</taxon>
        <taxon>Nematoda</taxon>
        <taxon>Chromadorea</taxon>
        <taxon>Rhabditida</taxon>
        <taxon>Rhabditina</taxon>
        <taxon>Rhabditomorpha</taxon>
        <taxon>Strongyloidea</taxon>
        <taxon>Metastrongylidae</taxon>
        <taxon>Dictyocaulus</taxon>
    </lineage>
</organism>
<dbReference type="GO" id="GO:0042026">
    <property type="term" value="P:protein refolding"/>
    <property type="evidence" value="ECO:0007669"/>
    <property type="project" value="TreeGrafter"/>
</dbReference>
<reference evidence="4 5" key="1">
    <citation type="submission" date="2013-11" db="EMBL/GenBank/DDBJ databases">
        <title>Draft genome of the bovine lungworm Dictyocaulus viviparus.</title>
        <authorList>
            <person name="Mitreva M."/>
        </authorList>
    </citation>
    <scope>NUCLEOTIDE SEQUENCE [LARGE SCALE GENOMIC DNA]</scope>
    <source>
        <strain evidence="4 5">HannoverDv2000</strain>
    </source>
</reference>
<keyword evidence="5" id="KW-1185">Reference proteome</keyword>
<dbReference type="EMBL" id="KN716351">
    <property type="protein sequence ID" value="KJH46462.1"/>
    <property type="molecule type" value="Genomic_DNA"/>
</dbReference>
<dbReference type="Gene3D" id="2.60.40.790">
    <property type="match status" value="1"/>
</dbReference>